<evidence type="ECO:0000256" key="2">
    <source>
        <dbReference type="PROSITE-ProRule" id="PRU00192"/>
    </source>
</evidence>
<dbReference type="Gene3D" id="2.30.30.40">
    <property type="entry name" value="SH3 Domains"/>
    <property type="match status" value="1"/>
</dbReference>
<evidence type="ECO:0000256" key="1">
    <source>
        <dbReference type="ARBA" id="ARBA00022443"/>
    </source>
</evidence>
<dbReference type="SUPFAM" id="SSF50044">
    <property type="entry name" value="SH3-domain"/>
    <property type="match status" value="1"/>
</dbReference>
<keyword evidence="1 2" id="KW-0728">SH3 domain</keyword>
<reference evidence="5" key="1">
    <citation type="submission" date="2024-04" db="EMBL/GenBank/DDBJ databases">
        <title>Salinicola lusitanus LLJ914,a marine bacterium isolated from the Okinawa Trough.</title>
        <authorList>
            <person name="Li J."/>
        </authorList>
    </citation>
    <scope>NUCLEOTIDE SEQUENCE [LARGE SCALE GENOMIC DNA]</scope>
</reference>
<dbReference type="EMBL" id="JBBPFD010000016">
    <property type="protein sequence ID" value="KAK7893548.1"/>
    <property type="molecule type" value="Genomic_DNA"/>
</dbReference>
<dbReference type="SMART" id="SM00326">
    <property type="entry name" value="SH3"/>
    <property type="match status" value="1"/>
</dbReference>
<evidence type="ECO:0000259" key="3">
    <source>
        <dbReference type="PROSITE" id="PS50002"/>
    </source>
</evidence>
<dbReference type="InterPro" id="IPR001452">
    <property type="entry name" value="SH3_domain"/>
</dbReference>
<sequence length="165" mass="18269">MAANRIIRVPTTAMSCHAAMPSPSVLRLDTSSSLGAVQEVVAIKDYCPSSFTTLKFSKGDRLFVLDTSGGEWWYAHNNTEMGYIPATYVQPIHFRSSTLSDSGMIDGFGEDNDEGLKEFGEWTNGTVQSITNFVWILHWSQSTFARAVSEQRGLQNRLAEPPEIS</sequence>
<dbReference type="PROSITE" id="PS50002">
    <property type="entry name" value="SH3"/>
    <property type="match status" value="1"/>
</dbReference>
<dbReference type="PRINTS" id="PR00452">
    <property type="entry name" value="SH3DOMAIN"/>
</dbReference>
<name>A0AAW0N8U8_9GOBI</name>
<keyword evidence="5" id="KW-1185">Reference proteome</keyword>
<feature type="domain" description="SH3" evidence="3">
    <location>
        <begin position="35"/>
        <end position="94"/>
    </location>
</feature>
<dbReference type="Pfam" id="PF00018">
    <property type="entry name" value="SH3_1"/>
    <property type="match status" value="1"/>
</dbReference>
<dbReference type="InterPro" id="IPR036028">
    <property type="entry name" value="SH3-like_dom_sf"/>
</dbReference>
<dbReference type="Proteomes" id="UP001460270">
    <property type="component" value="Unassembled WGS sequence"/>
</dbReference>
<evidence type="ECO:0000313" key="4">
    <source>
        <dbReference type="EMBL" id="KAK7893548.1"/>
    </source>
</evidence>
<comment type="caution">
    <text evidence="4">The sequence shown here is derived from an EMBL/GenBank/DDBJ whole genome shotgun (WGS) entry which is preliminary data.</text>
</comment>
<proteinExistence type="predicted"/>
<dbReference type="AlphaFoldDB" id="A0AAW0N8U8"/>
<accession>A0AAW0N8U8</accession>
<gene>
    <name evidence="4" type="ORF">WMY93_022700</name>
</gene>
<protein>
    <recommendedName>
        <fullName evidence="3">SH3 domain-containing protein</fullName>
    </recommendedName>
</protein>
<evidence type="ECO:0000313" key="5">
    <source>
        <dbReference type="Proteomes" id="UP001460270"/>
    </source>
</evidence>
<organism evidence="4 5">
    <name type="scientific">Mugilogobius chulae</name>
    <name type="common">yellowstripe goby</name>
    <dbReference type="NCBI Taxonomy" id="88201"/>
    <lineage>
        <taxon>Eukaryota</taxon>
        <taxon>Metazoa</taxon>
        <taxon>Chordata</taxon>
        <taxon>Craniata</taxon>
        <taxon>Vertebrata</taxon>
        <taxon>Euteleostomi</taxon>
        <taxon>Actinopterygii</taxon>
        <taxon>Neopterygii</taxon>
        <taxon>Teleostei</taxon>
        <taxon>Neoteleostei</taxon>
        <taxon>Acanthomorphata</taxon>
        <taxon>Gobiaria</taxon>
        <taxon>Gobiiformes</taxon>
        <taxon>Gobioidei</taxon>
        <taxon>Gobiidae</taxon>
        <taxon>Gobionellinae</taxon>
        <taxon>Mugilogobius</taxon>
    </lineage>
</organism>